<dbReference type="GO" id="GO:0005507">
    <property type="term" value="F:copper ion binding"/>
    <property type="evidence" value="ECO:0007669"/>
    <property type="project" value="InterPro"/>
</dbReference>
<evidence type="ECO:0000256" key="6">
    <source>
        <dbReference type="ARBA" id="ARBA00022968"/>
    </source>
</evidence>
<comment type="subcellular location">
    <subcellularLocation>
        <location evidence="2 10">Cell inner membrane</location>
        <topology evidence="2 10">Single-pass type II membrane protein</topology>
        <orientation evidence="2 10">Periplasmic side</orientation>
    </subcellularLocation>
</comment>
<dbReference type="GO" id="GO:0005886">
    <property type="term" value="C:plasma membrane"/>
    <property type="evidence" value="ECO:0007669"/>
    <property type="project" value="UniProtKB-SubCell"/>
</dbReference>
<comment type="similarity">
    <text evidence="3 10">Belongs to the COX11/CtaG family.</text>
</comment>
<evidence type="ECO:0000256" key="8">
    <source>
        <dbReference type="ARBA" id="ARBA00023008"/>
    </source>
</evidence>
<keyword evidence="10" id="KW-0997">Cell inner membrane</keyword>
<feature type="chain" id="PRO_5011494294" description="Cytochrome c oxidase assembly protein CtaG" evidence="11">
    <location>
        <begin position="28"/>
        <end position="186"/>
    </location>
</feature>
<reference evidence="13" key="1">
    <citation type="submission" date="2016-10" db="EMBL/GenBank/DDBJ databases">
        <authorList>
            <person name="Varghese N."/>
            <person name="Submissions S."/>
        </authorList>
    </citation>
    <scope>NUCLEOTIDE SEQUENCE [LARGE SCALE GENOMIC DNA]</scope>
    <source>
        <strain evidence="13">CGMCC 1.3431</strain>
    </source>
</reference>
<evidence type="ECO:0000256" key="3">
    <source>
        <dbReference type="ARBA" id="ARBA00009620"/>
    </source>
</evidence>
<evidence type="ECO:0000256" key="10">
    <source>
        <dbReference type="HAMAP-Rule" id="MF_00155"/>
    </source>
</evidence>
<dbReference type="Gene3D" id="2.60.370.10">
    <property type="entry name" value="Ctag/Cox11"/>
    <property type="match status" value="1"/>
</dbReference>
<sequence>MALSRNSKVVLSLVGALVVMCALTAAAVPAYRAFCNATGFAGTARKANATLAAIQTPGKKIVRVRFDTNTNGVPWSFKAEKPYFDTRVGKSAMVWFDVKNNADHPVTARATYNVLPDTMGAYFMKTQCFCFNDVTLQPGESQRFPVVYFLDPKLMENSDTNTVPDVTLSYTFFESKVPASVSKTAS</sequence>
<keyword evidence="10" id="KW-1003">Cell membrane</keyword>
<evidence type="ECO:0000256" key="1">
    <source>
        <dbReference type="ARBA" id="ARBA00004007"/>
    </source>
</evidence>
<organism evidence="12 13">
    <name type="scientific">Asticcacaulis taihuensis</name>
    <dbReference type="NCBI Taxonomy" id="260084"/>
    <lineage>
        <taxon>Bacteria</taxon>
        <taxon>Pseudomonadati</taxon>
        <taxon>Pseudomonadota</taxon>
        <taxon>Alphaproteobacteria</taxon>
        <taxon>Caulobacterales</taxon>
        <taxon>Caulobacteraceae</taxon>
        <taxon>Asticcacaulis</taxon>
    </lineage>
</organism>
<evidence type="ECO:0000256" key="4">
    <source>
        <dbReference type="ARBA" id="ARBA00015384"/>
    </source>
</evidence>
<dbReference type="AlphaFoldDB" id="A0A1G4PYE7"/>
<dbReference type="HAMAP" id="MF_00155">
    <property type="entry name" value="CtaG"/>
    <property type="match status" value="1"/>
</dbReference>
<dbReference type="InterPro" id="IPR023471">
    <property type="entry name" value="CtaG/Cox11_dom_sf"/>
</dbReference>
<keyword evidence="13" id="KW-1185">Reference proteome</keyword>
<accession>A0A1G4PYE7</accession>
<keyword evidence="8 10" id="KW-0186">Copper</keyword>
<dbReference type="SUPFAM" id="SSF110111">
    <property type="entry name" value="Ctag/Cox11"/>
    <property type="match status" value="1"/>
</dbReference>
<keyword evidence="9 10" id="KW-0472">Membrane</keyword>
<keyword evidence="7 10" id="KW-1133">Transmembrane helix</keyword>
<evidence type="ECO:0000313" key="13">
    <source>
        <dbReference type="Proteomes" id="UP000199150"/>
    </source>
</evidence>
<comment type="function">
    <text evidence="1 10">Exerts its effect at some terminal stage of cytochrome c oxidase synthesis, probably by being involved in the insertion of the copper B into subunit I.</text>
</comment>
<feature type="topological domain" description="Periplasmic" evidence="10">
    <location>
        <begin position="28"/>
        <end position="186"/>
    </location>
</feature>
<dbReference type="InterPro" id="IPR007533">
    <property type="entry name" value="Cyt_c_oxidase_assmbl_CtaG"/>
</dbReference>
<evidence type="ECO:0000256" key="11">
    <source>
        <dbReference type="SAM" id="SignalP"/>
    </source>
</evidence>
<keyword evidence="5 10" id="KW-0812">Transmembrane</keyword>
<dbReference type="Pfam" id="PF04442">
    <property type="entry name" value="CtaG_Cox11"/>
    <property type="match status" value="1"/>
</dbReference>
<dbReference type="NCBIfam" id="NF003465">
    <property type="entry name" value="PRK05089.1"/>
    <property type="match status" value="1"/>
</dbReference>
<feature type="signal peptide" evidence="11">
    <location>
        <begin position="1"/>
        <end position="27"/>
    </location>
</feature>
<proteinExistence type="inferred from homology"/>
<dbReference type="STRING" id="260084.SAMN02927928_0771"/>
<gene>
    <name evidence="10" type="primary">ctaG</name>
    <name evidence="12" type="ORF">SAMN02927928_0771</name>
</gene>
<dbReference type="PANTHER" id="PTHR21320:SF3">
    <property type="entry name" value="CYTOCHROME C OXIDASE ASSEMBLY PROTEIN COX11, MITOCHONDRIAL-RELATED"/>
    <property type="match status" value="1"/>
</dbReference>
<evidence type="ECO:0000256" key="9">
    <source>
        <dbReference type="ARBA" id="ARBA00023136"/>
    </source>
</evidence>
<protein>
    <recommendedName>
        <fullName evidence="4 10">Cytochrome c oxidase assembly protein CtaG</fullName>
    </recommendedName>
</protein>
<evidence type="ECO:0000313" key="12">
    <source>
        <dbReference type="EMBL" id="SCW37384.1"/>
    </source>
</evidence>
<dbReference type="Proteomes" id="UP000199150">
    <property type="component" value="Unassembled WGS sequence"/>
</dbReference>
<dbReference type="EMBL" id="FMTS01000001">
    <property type="protein sequence ID" value="SCW37384.1"/>
    <property type="molecule type" value="Genomic_DNA"/>
</dbReference>
<dbReference type="PIRSF" id="PIRSF005413">
    <property type="entry name" value="COX11"/>
    <property type="match status" value="1"/>
</dbReference>
<name>A0A1G4PYE7_9CAUL</name>
<evidence type="ECO:0000256" key="5">
    <source>
        <dbReference type="ARBA" id="ARBA00022692"/>
    </source>
</evidence>
<feature type="topological domain" description="Cytoplasmic" evidence="10">
    <location>
        <begin position="1"/>
        <end position="6"/>
    </location>
</feature>
<evidence type="ECO:0000256" key="2">
    <source>
        <dbReference type="ARBA" id="ARBA00004382"/>
    </source>
</evidence>
<evidence type="ECO:0000256" key="7">
    <source>
        <dbReference type="ARBA" id="ARBA00022989"/>
    </source>
</evidence>
<dbReference type="PANTHER" id="PTHR21320">
    <property type="entry name" value="CYTOCHROME C OXIDASE ASSEMBLY PROTEIN COX11-RELATED"/>
    <property type="match status" value="1"/>
</dbReference>
<keyword evidence="11" id="KW-0732">Signal</keyword>
<keyword evidence="6 10" id="KW-0735">Signal-anchor</keyword>
<dbReference type="RefSeq" id="WP_090643853.1">
    <property type="nucleotide sequence ID" value="NZ_CBCRYE010000001.1"/>
</dbReference>
<dbReference type="OrthoDB" id="9804841at2"/>
<dbReference type="GO" id="GO:0008535">
    <property type="term" value="P:respiratory chain complex IV assembly"/>
    <property type="evidence" value="ECO:0007669"/>
    <property type="project" value="UniProtKB-UniRule"/>
</dbReference>